<feature type="compositionally biased region" description="Polar residues" evidence="1">
    <location>
        <begin position="58"/>
        <end position="69"/>
    </location>
</feature>
<evidence type="ECO:0000313" key="2">
    <source>
        <dbReference type="EMBL" id="KAK3726536.1"/>
    </source>
</evidence>
<proteinExistence type="predicted"/>
<protein>
    <submittedName>
        <fullName evidence="2">Uncharacterized protein</fullName>
    </submittedName>
</protein>
<feature type="region of interest" description="Disordered" evidence="1">
    <location>
        <begin position="41"/>
        <end position="69"/>
    </location>
</feature>
<keyword evidence="3" id="KW-1185">Reference proteome</keyword>
<evidence type="ECO:0000313" key="3">
    <source>
        <dbReference type="Proteomes" id="UP001283361"/>
    </source>
</evidence>
<reference evidence="2" key="1">
    <citation type="journal article" date="2023" name="G3 (Bethesda)">
        <title>A reference genome for the long-term kleptoplast-retaining sea slug Elysia crispata morphotype clarki.</title>
        <authorList>
            <person name="Eastman K.E."/>
            <person name="Pendleton A.L."/>
            <person name="Shaikh M.A."/>
            <person name="Suttiyut T."/>
            <person name="Ogas R."/>
            <person name="Tomko P."/>
            <person name="Gavelis G."/>
            <person name="Widhalm J.R."/>
            <person name="Wisecaver J.H."/>
        </authorList>
    </citation>
    <scope>NUCLEOTIDE SEQUENCE</scope>
    <source>
        <strain evidence="2">ECLA1</strain>
    </source>
</reference>
<gene>
    <name evidence="2" type="ORF">RRG08_060247</name>
</gene>
<dbReference type="Proteomes" id="UP001283361">
    <property type="component" value="Unassembled WGS sequence"/>
</dbReference>
<sequence length="69" mass="7770">MAINKLPYMVHDKYCKLQSTEYGISELTWSNYALDKAVPCSRKKKKKSGDTEKGSRIPPTSTSIFVVLS</sequence>
<organism evidence="2 3">
    <name type="scientific">Elysia crispata</name>
    <name type="common">lettuce slug</name>
    <dbReference type="NCBI Taxonomy" id="231223"/>
    <lineage>
        <taxon>Eukaryota</taxon>
        <taxon>Metazoa</taxon>
        <taxon>Spiralia</taxon>
        <taxon>Lophotrochozoa</taxon>
        <taxon>Mollusca</taxon>
        <taxon>Gastropoda</taxon>
        <taxon>Heterobranchia</taxon>
        <taxon>Euthyneura</taxon>
        <taxon>Panpulmonata</taxon>
        <taxon>Sacoglossa</taxon>
        <taxon>Placobranchoidea</taxon>
        <taxon>Plakobranchidae</taxon>
        <taxon>Elysia</taxon>
    </lineage>
</organism>
<dbReference type="AlphaFoldDB" id="A0AAE1CPS8"/>
<accession>A0AAE1CPS8</accession>
<evidence type="ECO:0000256" key="1">
    <source>
        <dbReference type="SAM" id="MobiDB-lite"/>
    </source>
</evidence>
<comment type="caution">
    <text evidence="2">The sequence shown here is derived from an EMBL/GenBank/DDBJ whole genome shotgun (WGS) entry which is preliminary data.</text>
</comment>
<name>A0AAE1CPS8_9GAST</name>
<dbReference type="EMBL" id="JAWDGP010007299">
    <property type="protein sequence ID" value="KAK3726536.1"/>
    <property type="molecule type" value="Genomic_DNA"/>
</dbReference>